<proteinExistence type="predicted"/>
<sequence length="88" mass="9405">MIFIVLTSFLNLALGHYAVQIGMVMRDCYRRLQPQENADPAASQADPDTAIGAAAANTDICAHRGLDGFAVRAAAGQKSPGRNKKHHT</sequence>
<dbReference type="EMBL" id="CYPS01000036">
    <property type="protein sequence ID" value="CUH43547.1"/>
    <property type="molecule type" value="Genomic_DNA"/>
</dbReference>
<gene>
    <name evidence="1" type="ORF">RUM4293_02442</name>
</gene>
<keyword evidence="2" id="KW-1185">Reference proteome</keyword>
<organism evidence="1 2">
    <name type="scientific">Ruegeria atlantica</name>
    <dbReference type="NCBI Taxonomy" id="81569"/>
    <lineage>
        <taxon>Bacteria</taxon>
        <taxon>Pseudomonadati</taxon>
        <taxon>Pseudomonadota</taxon>
        <taxon>Alphaproteobacteria</taxon>
        <taxon>Rhodobacterales</taxon>
        <taxon>Roseobacteraceae</taxon>
        <taxon>Ruegeria</taxon>
    </lineage>
</organism>
<protein>
    <submittedName>
        <fullName evidence="1">Uncharacterized protein</fullName>
    </submittedName>
</protein>
<name>A0A0P1E4W6_9RHOB</name>
<reference evidence="2" key="1">
    <citation type="submission" date="2015-09" db="EMBL/GenBank/DDBJ databases">
        <authorList>
            <person name="Rodrigo-Torres L."/>
            <person name="Arahal D.R."/>
        </authorList>
    </citation>
    <scope>NUCLEOTIDE SEQUENCE [LARGE SCALE GENOMIC DNA]</scope>
    <source>
        <strain evidence="2">CECT 4293</strain>
    </source>
</reference>
<dbReference type="AlphaFoldDB" id="A0A0P1E4W6"/>
<accession>A0A0P1E4W6</accession>
<dbReference type="Proteomes" id="UP000050786">
    <property type="component" value="Unassembled WGS sequence"/>
</dbReference>
<evidence type="ECO:0000313" key="1">
    <source>
        <dbReference type="EMBL" id="CUH43547.1"/>
    </source>
</evidence>
<evidence type="ECO:0000313" key="2">
    <source>
        <dbReference type="Proteomes" id="UP000050786"/>
    </source>
</evidence>